<evidence type="ECO:0000259" key="2">
    <source>
        <dbReference type="Pfam" id="PF01210"/>
    </source>
</evidence>
<keyword evidence="5" id="KW-1185">Reference proteome</keyword>
<dbReference type="PANTHER" id="PTHR38015:SF1">
    <property type="entry name" value="OPINE DEHYDROGENASE DOMAIN-CONTAINING PROTEIN"/>
    <property type="match status" value="1"/>
</dbReference>
<dbReference type="InterPro" id="IPR013328">
    <property type="entry name" value="6PGD_dom2"/>
</dbReference>
<dbReference type="SUPFAM" id="SSF48179">
    <property type="entry name" value="6-phosphogluconate dehydrogenase C-terminal domain-like"/>
    <property type="match status" value="1"/>
</dbReference>
<evidence type="ECO:0000313" key="4">
    <source>
        <dbReference type="EMBL" id="AUR53161.1"/>
    </source>
</evidence>
<feature type="domain" description="Opine dehydrogenase" evidence="3">
    <location>
        <begin position="188"/>
        <end position="331"/>
    </location>
</feature>
<dbReference type="PANTHER" id="PTHR38015">
    <property type="entry name" value="BLR6086 PROTEIN"/>
    <property type="match status" value="1"/>
</dbReference>
<dbReference type="Gene3D" id="3.40.50.720">
    <property type="entry name" value="NAD(P)-binding Rossmann-like Domain"/>
    <property type="match status" value="1"/>
</dbReference>
<name>A0A2I7N9P3_9NEIS</name>
<dbReference type="EMBL" id="CP024847">
    <property type="protein sequence ID" value="AUR53161.1"/>
    <property type="molecule type" value="Genomic_DNA"/>
</dbReference>
<dbReference type="InterPro" id="IPR051729">
    <property type="entry name" value="Opine/Lysopine_DH"/>
</dbReference>
<dbReference type="Proteomes" id="UP000236655">
    <property type="component" value="Chromosome"/>
</dbReference>
<organism evidence="4 5">
    <name type="scientific">Aquella oligotrophica</name>
    <dbReference type="NCBI Taxonomy" id="2067065"/>
    <lineage>
        <taxon>Bacteria</taxon>
        <taxon>Pseudomonadati</taxon>
        <taxon>Pseudomonadota</taxon>
        <taxon>Betaproteobacteria</taxon>
        <taxon>Neisseriales</taxon>
        <taxon>Neisseriaceae</taxon>
        <taxon>Aquella</taxon>
    </lineage>
</organism>
<protein>
    <recommendedName>
        <fullName evidence="6">Opine dehydrogenase</fullName>
    </recommendedName>
</protein>
<sequence>MVVKKIAILGCGNGGQALAGYLSLLGHQVNLYAHPNHLGGIKTIQQHQGIELGGIVNGFGKINLASTDLQECVADAEVILMTLPALACEEIFTKMLPYLKNGQIIVNMAGYFSSIIEDQIRIKNRPELDITITELTTFPYACRAEGNNKVNIVANKKFVGISATTPSQTDNVIRELANIIPCPLVAKSSALEVSLYNASGIYHSVTVIFNAARIGNKDEFYFYKEGISEETANAMIRLDQERRNIGQKLGYNLPENYQQLNAYYGYNYSSIYDYYKNSQAHNTIKFMPPSTRTRYILEDIQYLLVPWQSIGQSIGIETKGIKAMIDIASFLHDTDYMASGRKLDLESIQNYS</sequence>
<dbReference type="InterPro" id="IPR036291">
    <property type="entry name" value="NAD(P)-bd_dom_sf"/>
</dbReference>
<reference evidence="5" key="1">
    <citation type="submission" date="2017-11" db="EMBL/GenBank/DDBJ databases">
        <authorList>
            <person name="Chan K.G."/>
            <person name="Lee L.S."/>
        </authorList>
    </citation>
    <scope>NUCLEOTIDE SEQUENCE [LARGE SCALE GENOMIC DNA]</scope>
    <source>
        <strain evidence="5">DSM 100970</strain>
    </source>
</reference>
<dbReference type="GO" id="GO:0051287">
    <property type="term" value="F:NAD binding"/>
    <property type="evidence" value="ECO:0007669"/>
    <property type="project" value="InterPro"/>
</dbReference>
<dbReference type="GO" id="GO:0046168">
    <property type="term" value="P:glycerol-3-phosphate catabolic process"/>
    <property type="evidence" value="ECO:0007669"/>
    <property type="project" value="InterPro"/>
</dbReference>
<dbReference type="InterPro" id="IPR003421">
    <property type="entry name" value="Opine_DH"/>
</dbReference>
<feature type="domain" description="Glycerol-3-phosphate dehydrogenase NAD-dependent N-terminal" evidence="2">
    <location>
        <begin position="5"/>
        <end position="108"/>
    </location>
</feature>
<evidence type="ECO:0000256" key="1">
    <source>
        <dbReference type="ARBA" id="ARBA00023002"/>
    </source>
</evidence>
<gene>
    <name evidence="4" type="ORF">CUN60_04950</name>
</gene>
<proteinExistence type="predicted"/>
<evidence type="ECO:0008006" key="6">
    <source>
        <dbReference type="Google" id="ProtNLM"/>
    </source>
</evidence>
<dbReference type="Pfam" id="PF01210">
    <property type="entry name" value="NAD_Gly3P_dh_N"/>
    <property type="match status" value="1"/>
</dbReference>
<dbReference type="Gene3D" id="1.10.1040.10">
    <property type="entry name" value="N-(1-d-carboxylethyl)-l-norvaline Dehydrogenase, domain 2"/>
    <property type="match status" value="1"/>
</dbReference>
<accession>A0A2I7N9P3</accession>
<dbReference type="GO" id="GO:0016616">
    <property type="term" value="F:oxidoreductase activity, acting on the CH-OH group of donors, NAD or NADP as acceptor"/>
    <property type="evidence" value="ECO:0007669"/>
    <property type="project" value="InterPro"/>
</dbReference>
<dbReference type="Pfam" id="PF02317">
    <property type="entry name" value="Octopine_DH"/>
    <property type="match status" value="1"/>
</dbReference>
<dbReference type="InterPro" id="IPR008927">
    <property type="entry name" value="6-PGluconate_DH-like_C_sf"/>
</dbReference>
<keyword evidence="1" id="KW-0560">Oxidoreductase</keyword>
<dbReference type="OrthoDB" id="6135265at2"/>
<dbReference type="SUPFAM" id="SSF51735">
    <property type="entry name" value="NAD(P)-binding Rossmann-fold domains"/>
    <property type="match status" value="1"/>
</dbReference>
<dbReference type="KEGG" id="nba:CUN60_04950"/>
<dbReference type="AlphaFoldDB" id="A0A2I7N9P3"/>
<evidence type="ECO:0000259" key="3">
    <source>
        <dbReference type="Pfam" id="PF02317"/>
    </source>
</evidence>
<evidence type="ECO:0000313" key="5">
    <source>
        <dbReference type="Proteomes" id="UP000236655"/>
    </source>
</evidence>
<dbReference type="InterPro" id="IPR011128">
    <property type="entry name" value="G3P_DH_NAD-dep_N"/>
</dbReference>